<dbReference type="RefSeq" id="WP_341467908.1">
    <property type="nucleotide sequence ID" value="NZ_CP128399.1"/>
</dbReference>
<accession>A0A8T7M3Q2</accession>
<keyword evidence="2" id="KW-0472">Membrane</keyword>
<evidence type="ECO:0000256" key="2">
    <source>
        <dbReference type="SAM" id="Phobius"/>
    </source>
</evidence>
<evidence type="ECO:0000313" key="5">
    <source>
        <dbReference type="EMBL" id="WJW66025.1"/>
    </source>
</evidence>
<dbReference type="Proteomes" id="UP001431572">
    <property type="component" value="Chromosome 1"/>
</dbReference>
<keyword evidence="2" id="KW-0812">Transmembrane</keyword>
<dbReference type="Pfam" id="PF13239">
    <property type="entry name" value="2TM"/>
    <property type="match status" value="1"/>
</dbReference>
<dbReference type="EMBL" id="CP128399">
    <property type="protein sequence ID" value="WJW66025.1"/>
    <property type="molecule type" value="Genomic_DNA"/>
</dbReference>
<reference evidence="4 6" key="1">
    <citation type="submission" date="2020-06" db="EMBL/GenBank/DDBJ databases">
        <title>Anoxygenic phototrophic Chloroflexota member uses a Type I reaction center.</title>
        <authorList>
            <person name="Tsuji J.M."/>
            <person name="Shaw N.A."/>
            <person name="Nagashima S."/>
            <person name="Venkiteswaran J."/>
            <person name="Schiff S.L."/>
            <person name="Hanada S."/>
            <person name="Tank M."/>
            <person name="Neufeld J.D."/>
        </authorList>
    </citation>
    <scope>NUCLEOTIDE SEQUENCE [LARGE SCALE GENOMIC DNA]</scope>
    <source>
        <strain evidence="4">L227-S17</strain>
    </source>
</reference>
<feature type="transmembrane region" description="Helical" evidence="2">
    <location>
        <begin position="25"/>
        <end position="47"/>
    </location>
</feature>
<name>A0A8T7M3Q2_9CHLR</name>
<keyword evidence="7" id="KW-1185">Reference proteome</keyword>
<protein>
    <submittedName>
        <fullName evidence="4">2TM domain-containing protein</fullName>
    </submittedName>
</protein>
<sequence length="131" mass="15167">MNYDVSSPEYREAYRMAERRVKAKIGFYWHLASYVIVNGMLIVIYLLTTMPVGGLYYPWFVWPMLGWGIGLLFHFLGVYVFASNNSPAVRQRMIEEELRKMGTPVPPPGVQWPNTGYGQANVPDPNREQKY</sequence>
<dbReference type="AlphaFoldDB" id="A0A8T7M3Q2"/>
<feature type="transmembrane region" description="Helical" evidence="2">
    <location>
        <begin position="59"/>
        <end position="82"/>
    </location>
</feature>
<keyword evidence="2" id="KW-1133">Transmembrane helix</keyword>
<evidence type="ECO:0000256" key="1">
    <source>
        <dbReference type="SAM" id="MobiDB-lite"/>
    </source>
</evidence>
<feature type="domain" description="2TM" evidence="3">
    <location>
        <begin position="16"/>
        <end position="98"/>
    </location>
</feature>
<evidence type="ECO:0000313" key="4">
    <source>
        <dbReference type="EMBL" id="NWJ46655.1"/>
    </source>
</evidence>
<organism evidence="4 6">
    <name type="scientific">Candidatus Chlorohelix allophototropha</name>
    <dbReference type="NCBI Taxonomy" id="3003348"/>
    <lineage>
        <taxon>Bacteria</taxon>
        <taxon>Bacillati</taxon>
        <taxon>Chloroflexota</taxon>
        <taxon>Chloroflexia</taxon>
        <taxon>Candidatus Chloroheliales</taxon>
        <taxon>Candidatus Chloroheliaceae</taxon>
        <taxon>Candidatus Chlorohelix</taxon>
    </lineage>
</organism>
<gene>
    <name evidence="4" type="ORF">HXX08_12310</name>
    <name evidence="5" type="ORF">OZ401_001807</name>
</gene>
<evidence type="ECO:0000313" key="7">
    <source>
        <dbReference type="Proteomes" id="UP001431572"/>
    </source>
</evidence>
<proteinExistence type="predicted"/>
<evidence type="ECO:0000313" key="6">
    <source>
        <dbReference type="Proteomes" id="UP000521676"/>
    </source>
</evidence>
<feature type="region of interest" description="Disordered" evidence="1">
    <location>
        <begin position="102"/>
        <end position="131"/>
    </location>
</feature>
<evidence type="ECO:0000259" key="3">
    <source>
        <dbReference type="Pfam" id="PF13239"/>
    </source>
</evidence>
<dbReference type="Proteomes" id="UP000521676">
    <property type="component" value="Unassembled WGS sequence"/>
</dbReference>
<reference evidence="5" key="2">
    <citation type="journal article" date="2024" name="Nature">
        <title>Anoxygenic phototroph of the Chloroflexota uses a type I reaction centre.</title>
        <authorList>
            <person name="Tsuji J.M."/>
            <person name="Shaw N.A."/>
            <person name="Nagashima S."/>
            <person name="Venkiteswaran J.J."/>
            <person name="Schiff S.L."/>
            <person name="Watanabe T."/>
            <person name="Fukui M."/>
            <person name="Hanada S."/>
            <person name="Tank M."/>
            <person name="Neufeld J.D."/>
        </authorList>
    </citation>
    <scope>NUCLEOTIDE SEQUENCE</scope>
    <source>
        <strain evidence="5">L227-S17</strain>
    </source>
</reference>
<dbReference type="InterPro" id="IPR025698">
    <property type="entry name" value="2TM_dom"/>
</dbReference>
<dbReference type="EMBL" id="JACATZ010000001">
    <property type="protein sequence ID" value="NWJ46655.1"/>
    <property type="molecule type" value="Genomic_DNA"/>
</dbReference>